<evidence type="ECO:0000256" key="1">
    <source>
        <dbReference type="SAM" id="MobiDB-lite"/>
    </source>
</evidence>
<gene>
    <name evidence="2" type="ORF">SAMN05216267_103354</name>
</gene>
<dbReference type="AlphaFoldDB" id="A0A1H8R9G6"/>
<dbReference type="EMBL" id="FODD01000033">
    <property type="protein sequence ID" value="SEO62788.1"/>
    <property type="molecule type" value="Genomic_DNA"/>
</dbReference>
<sequence length="77" mass="8342">MAQDPVYDELMRLRGDDLVRRIDRIGDEAIATLLSTVTAEEASALIHRASAAGRTMDARRQPDGAAVGADRYRAGNT</sequence>
<protein>
    <submittedName>
        <fullName evidence="2">Uncharacterized protein</fullName>
    </submittedName>
</protein>
<organism evidence="2 3">
    <name type="scientific">Actinacidiphila rubida</name>
    <dbReference type="NCBI Taxonomy" id="310780"/>
    <lineage>
        <taxon>Bacteria</taxon>
        <taxon>Bacillati</taxon>
        <taxon>Actinomycetota</taxon>
        <taxon>Actinomycetes</taxon>
        <taxon>Kitasatosporales</taxon>
        <taxon>Streptomycetaceae</taxon>
        <taxon>Actinacidiphila</taxon>
    </lineage>
</organism>
<evidence type="ECO:0000313" key="3">
    <source>
        <dbReference type="Proteomes" id="UP000181951"/>
    </source>
</evidence>
<name>A0A1H8R9G6_9ACTN</name>
<evidence type="ECO:0000313" key="2">
    <source>
        <dbReference type="EMBL" id="SEO62788.1"/>
    </source>
</evidence>
<feature type="region of interest" description="Disordered" evidence="1">
    <location>
        <begin position="51"/>
        <end position="77"/>
    </location>
</feature>
<proteinExistence type="predicted"/>
<dbReference type="RefSeq" id="WP_141726488.1">
    <property type="nucleotide sequence ID" value="NZ_FODD01000033.1"/>
</dbReference>
<dbReference type="Proteomes" id="UP000181951">
    <property type="component" value="Unassembled WGS sequence"/>
</dbReference>
<accession>A0A1H8R9G6</accession>
<reference evidence="2 3" key="1">
    <citation type="submission" date="2016-10" db="EMBL/GenBank/DDBJ databases">
        <authorList>
            <person name="de Groot N.N."/>
        </authorList>
    </citation>
    <scope>NUCLEOTIDE SEQUENCE [LARGE SCALE GENOMIC DNA]</scope>
    <source>
        <strain evidence="2 3">CGMCC 4.2026</strain>
    </source>
</reference>
<keyword evidence="3" id="KW-1185">Reference proteome</keyword>